<dbReference type="AlphaFoldDB" id="A0A8H7UPG4"/>
<sequence>MHYVRGSVFDADYLQSVFRGNPNIVHIIGAFLDDSSKSVGTVYEHINCNPSIVAACAMADKFDSNYNLSEDQKALLYFSVAKGFPEFIFDQTLVKSKRKAKAPLLGVEFGNKLRVRYTPSIKGYV</sequence>
<organism evidence="1 2">
    <name type="scientific">Mucor plumbeus</name>
    <dbReference type="NCBI Taxonomy" id="97098"/>
    <lineage>
        <taxon>Eukaryota</taxon>
        <taxon>Fungi</taxon>
        <taxon>Fungi incertae sedis</taxon>
        <taxon>Mucoromycota</taxon>
        <taxon>Mucoromycotina</taxon>
        <taxon>Mucoromycetes</taxon>
        <taxon>Mucorales</taxon>
        <taxon>Mucorineae</taxon>
        <taxon>Mucoraceae</taxon>
        <taxon>Mucor</taxon>
    </lineage>
</organism>
<evidence type="ECO:0000313" key="2">
    <source>
        <dbReference type="Proteomes" id="UP000650833"/>
    </source>
</evidence>
<keyword evidence="2" id="KW-1185">Reference proteome</keyword>
<comment type="caution">
    <text evidence="1">The sequence shown here is derived from an EMBL/GenBank/DDBJ whole genome shotgun (WGS) entry which is preliminary data.</text>
</comment>
<reference evidence="1" key="1">
    <citation type="submission" date="2020-12" db="EMBL/GenBank/DDBJ databases">
        <title>Metabolic potential, ecology and presence of endohyphal bacteria is reflected in genomic diversity of Mucoromycotina.</title>
        <authorList>
            <person name="Muszewska A."/>
            <person name="Okrasinska A."/>
            <person name="Steczkiewicz K."/>
            <person name="Drgas O."/>
            <person name="Orlowska M."/>
            <person name="Perlinska-Lenart U."/>
            <person name="Aleksandrzak-Piekarczyk T."/>
            <person name="Szatraj K."/>
            <person name="Zielenkiewicz U."/>
            <person name="Pilsyk S."/>
            <person name="Malc E."/>
            <person name="Mieczkowski P."/>
            <person name="Kruszewska J.S."/>
            <person name="Biernat P."/>
            <person name="Pawlowska J."/>
        </authorList>
    </citation>
    <scope>NUCLEOTIDE SEQUENCE</scope>
    <source>
        <strain evidence="1">CBS 226.32</strain>
    </source>
</reference>
<accession>A0A8H7UPG4</accession>
<evidence type="ECO:0000313" key="1">
    <source>
        <dbReference type="EMBL" id="KAG2193686.1"/>
    </source>
</evidence>
<name>A0A8H7UPG4_9FUNG</name>
<dbReference type="Proteomes" id="UP000650833">
    <property type="component" value="Unassembled WGS sequence"/>
</dbReference>
<dbReference type="OrthoDB" id="2240860at2759"/>
<proteinExistence type="predicted"/>
<dbReference type="EMBL" id="JAEPRC010000636">
    <property type="protein sequence ID" value="KAG2193686.1"/>
    <property type="molecule type" value="Genomic_DNA"/>
</dbReference>
<gene>
    <name evidence="1" type="ORF">INT46_004870</name>
</gene>
<protein>
    <submittedName>
        <fullName evidence="1">Uncharacterized protein</fullName>
    </submittedName>
</protein>